<sequence>MPLKKIAAAMLALFTIVAGACNNAKDKVTVNSSFSMKIDNVLYQSSATSAYLTDTLFAGRKTLIVDGVTNNFKNHMELMITFPDSVRTGTFNNMIEMAIMDIEQKTTGYVEKQVTVNITSINSKYAEGTFSGVVINGEIEKPLTDGSFKVEIIDPL</sequence>
<dbReference type="OrthoDB" id="666798at2"/>
<dbReference type="Proteomes" id="UP000199656">
    <property type="component" value="Unassembled WGS sequence"/>
</dbReference>
<accession>A0A1H4F9B3</accession>
<dbReference type="RefSeq" id="WP_089763874.1">
    <property type="nucleotide sequence ID" value="NZ_BKAT01000042.1"/>
</dbReference>
<evidence type="ECO:0000313" key="3">
    <source>
        <dbReference type="Proteomes" id="UP000199656"/>
    </source>
</evidence>
<proteinExistence type="predicted"/>
<feature type="signal peptide" evidence="1">
    <location>
        <begin position="1"/>
        <end position="20"/>
    </location>
</feature>
<gene>
    <name evidence="2" type="ORF">SAMN05660909_04193</name>
</gene>
<evidence type="ECO:0000313" key="2">
    <source>
        <dbReference type="EMBL" id="SEA93072.1"/>
    </source>
</evidence>
<dbReference type="PROSITE" id="PS51257">
    <property type="entry name" value="PROKAR_LIPOPROTEIN"/>
    <property type="match status" value="1"/>
</dbReference>
<keyword evidence="1" id="KW-0732">Signal</keyword>
<evidence type="ECO:0000256" key="1">
    <source>
        <dbReference type="SAM" id="SignalP"/>
    </source>
</evidence>
<organism evidence="2 3">
    <name type="scientific">Chitinophaga terrae</name>
    <name type="common">ex Kim and Jung 2007</name>
    <dbReference type="NCBI Taxonomy" id="408074"/>
    <lineage>
        <taxon>Bacteria</taxon>
        <taxon>Pseudomonadati</taxon>
        <taxon>Bacteroidota</taxon>
        <taxon>Chitinophagia</taxon>
        <taxon>Chitinophagales</taxon>
        <taxon>Chitinophagaceae</taxon>
        <taxon>Chitinophaga</taxon>
    </lineage>
</organism>
<name>A0A1H4F9B3_9BACT</name>
<feature type="chain" id="PRO_5011530355" evidence="1">
    <location>
        <begin position="21"/>
        <end position="156"/>
    </location>
</feature>
<dbReference type="AlphaFoldDB" id="A0A1H4F9B3"/>
<keyword evidence="3" id="KW-1185">Reference proteome</keyword>
<reference evidence="3" key="1">
    <citation type="submission" date="2016-10" db="EMBL/GenBank/DDBJ databases">
        <authorList>
            <person name="Varghese N."/>
            <person name="Submissions S."/>
        </authorList>
    </citation>
    <scope>NUCLEOTIDE SEQUENCE [LARGE SCALE GENOMIC DNA]</scope>
    <source>
        <strain evidence="3">DSM 23920</strain>
    </source>
</reference>
<dbReference type="EMBL" id="FNRL01000023">
    <property type="protein sequence ID" value="SEA93072.1"/>
    <property type="molecule type" value="Genomic_DNA"/>
</dbReference>
<protein>
    <submittedName>
        <fullName evidence="2">Uncharacterized protein</fullName>
    </submittedName>
</protein>